<name>A5ZYR9_9FIRM</name>
<comment type="caution">
    <text evidence="1">The sequence shown here is derived from an EMBL/GenBank/DDBJ whole genome shotgun (WGS) entry which is preliminary data.</text>
</comment>
<gene>
    <name evidence="1" type="ORF">RUMOBE_04189</name>
</gene>
<dbReference type="EMBL" id="AAVO02000044">
    <property type="protein sequence ID" value="EDM85248.1"/>
    <property type="molecule type" value="Genomic_DNA"/>
</dbReference>
<protein>
    <submittedName>
        <fullName evidence="1">Uncharacterized protein</fullName>
    </submittedName>
</protein>
<organism evidence="1 2">
    <name type="scientific">Blautia obeum ATCC 29174</name>
    <dbReference type="NCBI Taxonomy" id="411459"/>
    <lineage>
        <taxon>Bacteria</taxon>
        <taxon>Bacillati</taxon>
        <taxon>Bacillota</taxon>
        <taxon>Clostridia</taxon>
        <taxon>Lachnospirales</taxon>
        <taxon>Lachnospiraceae</taxon>
        <taxon>Blautia</taxon>
    </lineage>
</organism>
<evidence type="ECO:0000313" key="2">
    <source>
        <dbReference type="Proteomes" id="UP000006002"/>
    </source>
</evidence>
<evidence type="ECO:0000313" key="1">
    <source>
        <dbReference type="EMBL" id="EDM85248.1"/>
    </source>
</evidence>
<proteinExistence type="predicted"/>
<dbReference type="HOGENOM" id="CLU_3115134_0_0_9"/>
<dbReference type="Proteomes" id="UP000006002">
    <property type="component" value="Unassembled WGS sequence"/>
</dbReference>
<reference evidence="1 2" key="1">
    <citation type="submission" date="2007-03" db="EMBL/GenBank/DDBJ databases">
        <authorList>
            <person name="Fulton L."/>
            <person name="Clifton S."/>
            <person name="Fulton B."/>
            <person name="Xu J."/>
            <person name="Minx P."/>
            <person name="Pepin K.H."/>
            <person name="Johnson M."/>
            <person name="Thiruvilangam P."/>
            <person name="Bhonagiri V."/>
            <person name="Nash W.E."/>
            <person name="Mardis E.R."/>
            <person name="Wilson R.K."/>
        </authorList>
    </citation>
    <scope>NUCLEOTIDE SEQUENCE [LARGE SCALE GENOMIC DNA]</scope>
    <source>
        <strain evidence="1 2">ATCC 29174</strain>
    </source>
</reference>
<sequence>MHIYSYSDMHIPTILFENYRKVKKILSKKRLCFYKKSKHTKTIGNALKIT</sequence>
<reference evidence="1 2" key="2">
    <citation type="submission" date="2007-04" db="EMBL/GenBank/DDBJ databases">
        <title>Draft genome sequence of Ruminococcus obeum (ATCC 29174).</title>
        <authorList>
            <person name="Sudarsanam P."/>
            <person name="Ley R."/>
            <person name="Guruge J."/>
            <person name="Turnbaugh P.J."/>
            <person name="Mahowald M."/>
            <person name="Liep D."/>
            <person name="Gordon J."/>
        </authorList>
    </citation>
    <scope>NUCLEOTIDE SEQUENCE [LARGE SCALE GENOMIC DNA]</scope>
    <source>
        <strain evidence="1 2">ATCC 29174</strain>
    </source>
</reference>
<accession>A5ZYR9</accession>
<dbReference type="AlphaFoldDB" id="A5ZYR9"/>